<accession>I3EHL4</accession>
<evidence type="ECO:0000313" key="2">
    <source>
        <dbReference type="EMBL" id="EIJ88711.1"/>
    </source>
</evidence>
<sequence length="67" mass="8015">MINKLYKSFQVSINTRFFMTNRNSRMKKEKKQLETDIDSGFYSQREYKKESSKGRSIGEKKAKNLKN</sequence>
<feature type="region of interest" description="Disordered" evidence="1">
    <location>
        <begin position="45"/>
        <end position="67"/>
    </location>
</feature>
<dbReference type="Proteomes" id="UP000002872">
    <property type="component" value="Unassembled WGS sequence"/>
</dbReference>
<proteinExistence type="predicted"/>
<gene>
    <name evidence="2" type="ORF">NEQG_01401</name>
</gene>
<evidence type="ECO:0000313" key="3">
    <source>
        <dbReference type="Proteomes" id="UP000002872"/>
    </source>
</evidence>
<organism evidence="2 3">
    <name type="scientific">Nematocida parisii (strain ERTm3)</name>
    <name type="common">Nematode killer fungus</name>
    <dbReference type="NCBI Taxonomy" id="935791"/>
    <lineage>
        <taxon>Eukaryota</taxon>
        <taxon>Fungi</taxon>
        <taxon>Fungi incertae sedis</taxon>
        <taxon>Microsporidia</taxon>
        <taxon>Nematocida</taxon>
    </lineage>
</organism>
<dbReference type="OrthoDB" id="10432670at2759"/>
<dbReference type="VEuPathDB" id="MicrosporidiaDB:NEQG_01401"/>
<dbReference type="InParanoid" id="I3EHL4"/>
<dbReference type="HOGENOM" id="CLU_2812997_0_0_1"/>
<dbReference type="AlphaFoldDB" id="I3EHL4"/>
<keyword evidence="3" id="KW-1185">Reference proteome</keyword>
<evidence type="ECO:0000256" key="1">
    <source>
        <dbReference type="SAM" id="MobiDB-lite"/>
    </source>
</evidence>
<dbReference type="EMBL" id="GL870878">
    <property type="protein sequence ID" value="EIJ88711.1"/>
    <property type="molecule type" value="Genomic_DNA"/>
</dbReference>
<name>I3EHL4_NEMP3</name>
<reference evidence="2" key="1">
    <citation type="submission" date="2011-01" db="EMBL/GenBank/DDBJ databases">
        <title>The Genome Sequence of Nematocida parisii strain ERTm3.</title>
        <authorList>
            <consortium name="The Broad Institute Genome Sequencing Platform"/>
            <consortium name="The Broad Institute Genome Sequencing Center for Infectious Disease"/>
            <person name="Cuomo C."/>
            <person name="Troemel E."/>
            <person name="Young S.K."/>
            <person name="Zeng Q."/>
            <person name="Gargeya S."/>
            <person name="Fitzgerald M."/>
            <person name="Haas B."/>
            <person name="Abouelleil A."/>
            <person name="Alvarado L."/>
            <person name="Arachchi H.M."/>
            <person name="Berlin A."/>
            <person name="Chapman S.B."/>
            <person name="Gearin G."/>
            <person name="Goldberg J."/>
            <person name="Griggs A."/>
            <person name="Gujja S."/>
            <person name="Hansen M."/>
            <person name="Heiman D."/>
            <person name="Howarth C."/>
            <person name="Larimer J."/>
            <person name="Lui A."/>
            <person name="MacDonald P.J.P."/>
            <person name="McCowen C."/>
            <person name="Montmayeur A."/>
            <person name="Murphy C."/>
            <person name="Neiman D."/>
            <person name="Pearson M."/>
            <person name="Priest M."/>
            <person name="Roberts A."/>
            <person name="Saif S."/>
            <person name="Shea T."/>
            <person name="Sisk P."/>
            <person name="Stolte C."/>
            <person name="Sykes S."/>
            <person name="Wortman J."/>
            <person name="Nusbaum C."/>
            <person name="Birren B."/>
        </authorList>
    </citation>
    <scope>NUCLEOTIDE SEQUENCE</scope>
    <source>
        <strain evidence="2">ERTm3</strain>
    </source>
</reference>
<protein>
    <submittedName>
        <fullName evidence="2">Uncharacterized protein</fullName>
    </submittedName>
</protein>